<evidence type="ECO:0000256" key="3">
    <source>
        <dbReference type="SAM" id="MobiDB-lite"/>
    </source>
</evidence>
<feature type="region of interest" description="Disordered" evidence="3">
    <location>
        <begin position="1"/>
        <end position="83"/>
    </location>
</feature>
<dbReference type="GO" id="GO:0005694">
    <property type="term" value="C:chromosome"/>
    <property type="evidence" value="ECO:0007669"/>
    <property type="project" value="InterPro"/>
</dbReference>
<evidence type="ECO:0000256" key="2">
    <source>
        <dbReference type="ARBA" id="ARBA00023242"/>
    </source>
</evidence>
<dbReference type="AlphaFoldDB" id="L8GER9"/>
<organism evidence="5 6">
    <name type="scientific">Acanthamoeba castellanii (strain ATCC 30010 / Neff)</name>
    <dbReference type="NCBI Taxonomy" id="1257118"/>
    <lineage>
        <taxon>Eukaryota</taxon>
        <taxon>Amoebozoa</taxon>
        <taxon>Discosea</taxon>
        <taxon>Longamoebia</taxon>
        <taxon>Centramoebida</taxon>
        <taxon>Acanthamoebidae</taxon>
        <taxon>Acanthamoeba</taxon>
    </lineage>
</organism>
<feature type="domain" description="Set2 Rpb1 interacting" evidence="4">
    <location>
        <begin position="88"/>
        <end position="173"/>
    </location>
</feature>
<dbReference type="RefSeq" id="XP_004333387.1">
    <property type="nucleotide sequence ID" value="XM_004333339.1"/>
</dbReference>
<dbReference type="VEuPathDB" id="AmoebaDB:ACA1_135120"/>
<dbReference type="OrthoDB" id="422362at2759"/>
<accession>L8GER9</accession>
<dbReference type="InterPro" id="IPR038190">
    <property type="entry name" value="SRI_sf"/>
</dbReference>
<evidence type="ECO:0000313" key="6">
    <source>
        <dbReference type="Proteomes" id="UP000011083"/>
    </source>
</evidence>
<feature type="compositionally biased region" description="Basic and acidic residues" evidence="3">
    <location>
        <begin position="45"/>
        <end position="67"/>
    </location>
</feature>
<dbReference type="EMBL" id="KB008153">
    <property type="protein sequence ID" value="ELR11374.1"/>
    <property type="molecule type" value="Genomic_DNA"/>
</dbReference>
<dbReference type="Gene3D" id="1.10.1740.100">
    <property type="entry name" value="Set2, Rpb1 interacting domain"/>
    <property type="match status" value="1"/>
</dbReference>
<keyword evidence="2" id="KW-0539">Nucleus</keyword>
<dbReference type="GeneID" id="14911831"/>
<reference evidence="5 6" key="1">
    <citation type="journal article" date="2013" name="Genome Biol.">
        <title>Genome of Acanthamoeba castellanii highlights extensive lateral gene transfer and early evolution of tyrosine kinase signaling.</title>
        <authorList>
            <person name="Clarke M."/>
            <person name="Lohan A.J."/>
            <person name="Liu B."/>
            <person name="Lagkouvardos I."/>
            <person name="Roy S."/>
            <person name="Zafar N."/>
            <person name="Bertelli C."/>
            <person name="Schilde C."/>
            <person name="Kianianmomeni A."/>
            <person name="Burglin T.R."/>
            <person name="Frech C."/>
            <person name="Turcotte B."/>
            <person name="Kopec K.O."/>
            <person name="Synnott J.M."/>
            <person name="Choo C."/>
            <person name="Paponov I."/>
            <person name="Finkler A."/>
            <person name="Soon Heng Tan C."/>
            <person name="Hutchins A.P."/>
            <person name="Weinmeier T."/>
            <person name="Rattei T."/>
            <person name="Chu J.S."/>
            <person name="Gimenez G."/>
            <person name="Irimia M."/>
            <person name="Rigden D.J."/>
            <person name="Fitzpatrick D.A."/>
            <person name="Lorenzo-Morales J."/>
            <person name="Bateman A."/>
            <person name="Chiu C.H."/>
            <person name="Tang P."/>
            <person name="Hegemann P."/>
            <person name="Fromm H."/>
            <person name="Raoult D."/>
            <person name="Greub G."/>
            <person name="Miranda-Saavedra D."/>
            <person name="Chen N."/>
            <person name="Nash P."/>
            <person name="Ginger M.L."/>
            <person name="Horn M."/>
            <person name="Schaap P."/>
            <person name="Caler L."/>
            <person name="Loftus B."/>
        </authorList>
    </citation>
    <scope>NUCLEOTIDE SEQUENCE [LARGE SCALE GENOMIC DNA]</scope>
    <source>
        <strain evidence="5 6">Neff</strain>
    </source>
</reference>
<dbReference type="Pfam" id="PF08236">
    <property type="entry name" value="SRI"/>
    <property type="match status" value="1"/>
</dbReference>
<dbReference type="KEGG" id="acan:ACA1_135120"/>
<keyword evidence="6" id="KW-1185">Reference proteome</keyword>
<proteinExistence type="predicted"/>
<evidence type="ECO:0000256" key="1">
    <source>
        <dbReference type="ARBA" id="ARBA00004123"/>
    </source>
</evidence>
<feature type="compositionally biased region" description="Gly residues" evidence="3">
    <location>
        <begin position="17"/>
        <end position="29"/>
    </location>
</feature>
<evidence type="ECO:0000259" key="4">
    <source>
        <dbReference type="Pfam" id="PF08236"/>
    </source>
</evidence>
<dbReference type="STRING" id="1257118.L8GER9"/>
<dbReference type="Proteomes" id="UP000011083">
    <property type="component" value="Unassembled WGS sequence"/>
</dbReference>
<name>L8GER9_ACACF</name>
<dbReference type="GO" id="GO:0006355">
    <property type="term" value="P:regulation of DNA-templated transcription"/>
    <property type="evidence" value="ECO:0007669"/>
    <property type="project" value="InterPro"/>
</dbReference>
<evidence type="ECO:0000313" key="5">
    <source>
        <dbReference type="EMBL" id="ELR11374.1"/>
    </source>
</evidence>
<dbReference type="InterPro" id="IPR013257">
    <property type="entry name" value="SRI"/>
</dbReference>
<comment type="subcellular location">
    <subcellularLocation>
        <location evidence="1">Nucleus</location>
    </subcellularLocation>
</comment>
<sequence length="180" mass="19853">MAMGGLVGNNPPARTNGHGGGSGSGGGSISTGLTSGVEVPQGQGRNERKEQKERDEARRTKEKEKAKIPVAASAGSKDKAVSSEKKFRKTVGTYVVKYLKKYLDEGKVKSKDDFKHLARKLTHLIVEKEQRRMLVKKASSKKGRSAELKWNEKVKDKLISFVDEYMDKLPGVYEAKSLKM</sequence>
<gene>
    <name evidence="5" type="ORF">ACA1_135120</name>
</gene>
<protein>
    <submittedName>
        <fullName evidence="5">Set2-Rpb1 interacting protein</fullName>
    </submittedName>
</protein>